<accession>A0A2G9GP91</accession>
<proteinExistence type="predicted"/>
<dbReference type="PANTHER" id="PTHR36410">
    <property type="entry name" value="EXPRESSED PROTEIN"/>
    <property type="match status" value="1"/>
</dbReference>
<protein>
    <submittedName>
        <fullName evidence="2">Uncharacterized protein</fullName>
    </submittedName>
</protein>
<dbReference type="OrthoDB" id="1702799at2759"/>
<comment type="caution">
    <text evidence="2">The sequence shown here is derived from an EMBL/GenBank/DDBJ whole genome shotgun (WGS) entry which is preliminary data.</text>
</comment>
<dbReference type="PANTHER" id="PTHR36410:SF1">
    <property type="entry name" value="EXPRESSED PROTEIN"/>
    <property type="match status" value="1"/>
</dbReference>
<sequence>MLNSLRSATARAQHPSLFSYSLSNHIVNRKPSGIRFAQAASGPNQPDSSDNMDSKQDPESKTGDTMSSLGEGYATRCDEEGFGGIYGQNQYVSHDDEDEKKNAPGVDHNQGSEVKEKEKARNQSKVAS</sequence>
<name>A0A2G9GP91_9LAMI</name>
<reference evidence="4" key="2">
    <citation type="journal article" date="2018" name="Gigascience">
        <title>Genome assembly of the Pink Ipe (Handroanthus impetiginosus, Bignoniaceae), a highly valued, ecologically keystone Neotropical timber forest tree.</title>
        <authorList>
            <person name="Silva-Junior O.B."/>
            <person name="Grattapaglia D."/>
            <person name="Novaes E."/>
            <person name="Collevatti R.G."/>
        </authorList>
    </citation>
    <scope>NUCLEOTIDE SEQUENCE [LARGE SCALE GENOMIC DNA]</scope>
    <source>
        <strain evidence="4">cv. UFG-1</strain>
    </source>
</reference>
<dbReference type="AlphaFoldDB" id="A0A2G9GP91"/>
<feature type="compositionally biased region" description="Basic and acidic residues" evidence="1">
    <location>
        <begin position="52"/>
        <end position="62"/>
    </location>
</feature>
<dbReference type="STRING" id="429701.A0A2G9GP91"/>
<gene>
    <name evidence="3" type="ORF">CDL12_03126</name>
    <name evidence="2" type="ORF">CDL12_20355</name>
</gene>
<dbReference type="EMBL" id="NKXS01000460">
    <property type="protein sequence ID" value="PIN24133.1"/>
    <property type="molecule type" value="Genomic_DNA"/>
</dbReference>
<organism evidence="2 4">
    <name type="scientific">Handroanthus impetiginosus</name>
    <dbReference type="NCBI Taxonomy" id="429701"/>
    <lineage>
        <taxon>Eukaryota</taxon>
        <taxon>Viridiplantae</taxon>
        <taxon>Streptophyta</taxon>
        <taxon>Embryophyta</taxon>
        <taxon>Tracheophyta</taxon>
        <taxon>Spermatophyta</taxon>
        <taxon>Magnoliopsida</taxon>
        <taxon>eudicotyledons</taxon>
        <taxon>Gunneridae</taxon>
        <taxon>Pentapetalae</taxon>
        <taxon>asterids</taxon>
        <taxon>lamiids</taxon>
        <taxon>Lamiales</taxon>
        <taxon>Bignoniaceae</taxon>
        <taxon>Crescentiina</taxon>
        <taxon>Tabebuia alliance</taxon>
        <taxon>Handroanthus</taxon>
    </lineage>
</organism>
<evidence type="ECO:0000313" key="4">
    <source>
        <dbReference type="Proteomes" id="UP000231279"/>
    </source>
</evidence>
<evidence type="ECO:0000313" key="2">
    <source>
        <dbReference type="EMBL" id="PIN07093.1"/>
    </source>
</evidence>
<feature type="compositionally biased region" description="Polar residues" evidence="1">
    <location>
        <begin position="41"/>
        <end position="51"/>
    </location>
</feature>
<evidence type="ECO:0000313" key="3">
    <source>
        <dbReference type="EMBL" id="PIN24133.1"/>
    </source>
</evidence>
<keyword evidence="4" id="KW-1185">Reference proteome</keyword>
<reference evidence="2" key="3">
    <citation type="journal article" date="2018" name="Gigascience">
        <title>Genome assembly of the pink ipe (Handroanthus impetiginosus, Bignoniaceae), a highly-valued ecologically keystone neotropical timber forest tree.</title>
        <authorList>
            <person name="Silva-Junior O.B."/>
            <person name="Novaes E."/>
            <person name="Grattapaglia D."/>
            <person name="Collevatti R.G."/>
        </authorList>
    </citation>
    <scope>NUCLEOTIDE SEQUENCE [LARGE SCALE GENOMIC DNA]</scope>
    <source>
        <strain evidence="2">UFG-1</strain>
        <tissue evidence="2">Leaf</tissue>
    </source>
</reference>
<reference evidence="2" key="1">
    <citation type="submission" date="2017-07" db="EMBL/GenBank/DDBJ databases">
        <authorList>
            <person name="Sun Z.S."/>
            <person name="Albrecht U."/>
            <person name="Echele G."/>
            <person name="Lee C.C."/>
        </authorList>
    </citation>
    <scope>NUCLEOTIDE SEQUENCE</scope>
    <source>
        <strain evidence="2">UFG-1</strain>
        <tissue evidence="2">Leaf</tissue>
    </source>
</reference>
<dbReference type="Proteomes" id="UP000231279">
    <property type="component" value="Unassembled WGS sequence"/>
</dbReference>
<feature type="region of interest" description="Disordered" evidence="1">
    <location>
        <begin position="33"/>
        <end position="128"/>
    </location>
</feature>
<evidence type="ECO:0000256" key="1">
    <source>
        <dbReference type="SAM" id="MobiDB-lite"/>
    </source>
</evidence>
<dbReference type="EMBL" id="NKXS01004218">
    <property type="protein sequence ID" value="PIN07093.1"/>
    <property type="molecule type" value="Genomic_DNA"/>
</dbReference>